<dbReference type="GO" id="GO:0016791">
    <property type="term" value="F:phosphatase activity"/>
    <property type="evidence" value="ECO:0007669"/>
    <property type="project" value="TreeGrafter"/>
</dbReference>
<dbReference type="Gene3D" id="3.40.50.1000">
    <property type="entry name" value="HAD superfamily/HAD-like"/>
    <property type="match status" value="1"/>
</dbReference>
<dbReference type="AlphaFoldDB" id="A0A2T1GKA6"/>
<dbReference type="Gene3D" id="3.90.1070.10">
    <property type="match status" value="1"/>
</dbReference>
<dbReference type="NCBIfam" id="TIGR01484">
    <property type="entry name" value="HAD-SF-IIB"/>
    <property type="match status" value="1"/>
</dbReference>
<name>A0A2T1GKA6_9CYAN</name>
<gene>
    <name evidence="1" type="ORF">C7B77_05310</name>
</gene>
<keyword evidence="2" id="KW-1185">Reference proteome</keyword>
<proteinExistence type="predicted"/>
<dbReference type="Pfam" id="PF08282">
    <property type="entry name" value="Hydrolase_3"/>
    <property type="match status" value="2"/>
</dbReference>
<evidence type="ECO:0000313" key="2">
    <source>
        <dbReference type="Proteomes" id="UP000238937"/>
    </source>
</evidence>
<dbReference type="PANTHER" id="PTHR10000">
    <property type="entry name" value="PHOSPHOSERINE PHOSPHATASE"/>
    <property type="match status" value="1"/>
</dbReference>
<protein>
    <submittedName>
        <fullName evidence="1">HAD family hydrolase</fullName>
    </submittedName>
</protein>
<dbReference type="PANTHER" id="PTHR10000:SF8">
    <property type="entry name" value="HAD SUPERFAMILY HYDROLASE-LIKE, TYPE 3"/>
    <property type="match status" value="1"/>
</dbReference>
<reference evidence="1 2" key="1">
    <citation type="submission" date="2018-03" db="EMBL/GenBank/DDBJ databases">
        <title>The ancient ancestry and fast evolution of plastids.</title>
        <authorList>
            <person name="Moore K.R."/>
            <person name="Magnabosco C."/>
            <person name="Momper L."/>
            <person name="Gold D.A."/>
            <person name="Bosak T."/>
            <person name="Fournier G.P."/>
        </authorList>
    </citation>
    <scope>NUCLEOTIDE SEQUENCE [LARGE SCALE GENOMIC DNA]</scope>
    <source>
        <strain evidence="1 2">CCALA 037</strain>
    </source>
</reference>
<dbReference type="RefSeq" id="WP_106301064.1">
    <property type="nucleotide sequence ID" value="NZ_PVWO01000041.1"/>
</dbReference>
<sequence>MLPLIERLTDIRLIATDVDGTLTREGKFTTELLQAIDLLNSKGIKLLLVTGRSAGWVSAVNNYLPVAGAIAENGGVFFQSNCSGFDFLTRLESIEEHRALLAERFWELQARYPQIEESSDNQFRITDWTFDVAGLTDAEISAIATQCQEWGYSFTFSTVQCHIKPPHQDKGVAIVRVLKHYFPEIAPNQIITVGDSPNDATMFDRALFPLSVGVANIQHYTDILPHLPLYITKLPEVAGFCELVKLLK</sequence>
<dbReference type="GO" id="GO:0000287">
    <property type="term" value="F:magnesium ion binding"/>
    <property type="evidence" value="ECO:0007669"/>
    <property type="project" value="TreeGrafter"/>
</dbReference>
<dbReference type="GO" id="GO:0005829">
    <property type="term" value="C:cytosol"/>
    <property type="evidence" value="ECO:0007669"/>
    <property type="project" value="TreeGrafter"/>
</dbReference>
<evidence type="ECO:0000313" key="1">
    <source>
        <dbReference type="EMBL" id="PSB58274.1"/>
    </source>
</evidence>
<dbReference type="InterPro" id="IPR036412">
    <property type="entry name" value="HAD-like_sf"/>
</dbReference>
<dbReference type="Proteomes" id="UP000238937">
    <property type="component" value="Unassembled WGS sequence"/>
</dbReference>
<organism evidence="1 2">
    <name type="scientific">Chamaesiphon polymorphus CCALA 037</name>
    <dbReference type="NCBI Taxonomy" id="2107692"/>
    <lineage>
        <taxon>Bacteria</taxon>
        <taxon>Bacillati</taxon>
        <taxon>Cyanobacteriota</taxon>
        <taxon>Cyanophyceae</taxon>
        <taxon>Gomontiellales</taxon>
        <taxon>Chamaesiphonaceae</taxon>
        <taxon>Chamaesiphon</taxon>
    </lineage>
</organism>
<comment type="caution">
    <text evidence="1">The sequence shown here is derived from an EMBL/GenBank/DDBJ whole genome shotgun (WGS) entry which is preliminary data.</text>
</comment>
<dbReference type="InterPro" id="IPR006379">
    <property type="entry name" value="HAD-SF_hydro_IIB"/>
</dbReference>
<dbReference type="SUPFAM" id="SSF56784">
    <property type="entry name" value="HAD-like"/>
    <property type="match status" value="1"/>
</dbReference>
<dbReference type="OrthoDB" id="9814970at2"/>
<dbReference type="EMBL" id="PVWO01000041">
    <property type="protein sequence ID" value="PSB58274.1"/>
    <property type="molecule type" value="Genomic_DNA"/>
</dbReference>
<keyword evidence="1" id="KW-0378">Hydrolase</keyword>
<accession>A0A2T1GKA6</accession>
<dbReference type="InterPro" id="IPR023214">
    <property type="entry name" value="HAD_sf"/>
</dbReference>